<reference evidence="1" key="1">
    <citation type="submission" date="2023-01" db="EMBL/GenBank/DDBJ databases">
        <title>Colletotrichum chrysophilum M932 genome sequence.</title>
        <authorList>
            <person name="Baroncelli R."/>
        </authorList>
    </citation>
    <scope>NUCLEOTIDE SEQUENCE</scope>
    <source>
        <strain evidence="1">M932</strain>
    </source>
</reference>
<comment type="caution">
    <text evidence="1">The sequence shown here is derived from an EMBL/GenBank/DDBJ whole genome shotgun (WGS) entry which is preliminary data.</text>
</comment>
<evidence type="ECO:0000313" key="1">
    <source>
        <dbReference type="EMBL" id="KAK1842227.1"/>
    </source>
</evidence>
<proteinExistence type="predicted"/>
<dbReference type="EMBL" id="JAQOWY010000426">
    <property type="protein sequence ID" value="KAK1842227.1"/>
    <property type="molecule type" value="Genomic_DNA"/>
</dbReference>
<accession>A0AAD9A8U3</accession>
<organism evidence="1 2">
    <name type="scientific">Colletotrichum chrysophilum</name>
    <dbReference type="NCBI Taxonomy" id="1836956"/>
    <lineage>
        <taxon>Eukaryota</taxon>
        <taxon>Fungi</taxon>
        <taxon>Dikarya</taxon>
        <taxon>Ascomycota</taxon>
        <taxon>Pezizomycotina</taxon>
        <taxon>Sordariomycetes</taxon>
        <taxon>Hypocreomycetidae</taxon>
        <taxon>Glomerellales</taxon>
        <taxon>Glomerellaceae</taxon>
        <taxon>Colletotrichum</taxon>
        <taxon>Colletotrichum gloeosporioides species complex</taxon>
    </lineage>
</organism>
<gene>
    <name evidence="1" type="ORF">CCHR01_15135</name>
</gene>
<protein>
    <recommendedName>
        <fullName evidence="3">C2H2-type domain-containing protein</fullName>
    </recommendedName>
</protein>
<evidence type="ECO:0000313" key="2">
    <source>
        <dbReference type="Proteomes" id="UP001243330"/>
    </source>
</evidence>
<dbReference type="AlphaFoldDB" id="A0AAD9A8U3"/>
<dbReference type="Proteomes" id="UP001243330">
    <property type="component" value="Unassembled WGS sequence"/>
</dbReference>
<keyword evidence="2" id="KW-1185">Reference proteome</keyword>
<name>A0AAD9A8U3_9PEZI</name>
<evidence type="ECO:0008006" key="3">
    <source>
        <dbReference type="Google" id="ProtNLM"/>
    </source>
</evidence>
<sequence length="143" mass="16168">MAVLLTSIPTLFFKCKEQNCHSKHFTTSSNLKRHMRSKHGPKVRMACGEERQNHSSNKKHHQSSCSKCKNIAAQQVNVTSAPKNHDVNHMDPTNFDSETAMFETQPGDYGTGLSQELLDVSCWTYQNLGPVYEAKQWNKESLG</sequence>
<dbReference type="Gene3D" id="3.30.160.60">
    <property type="entry name" value="Classic Zinc Finger"/>
    <property type="match status" value="1"/>
</dbReference>